<keyword evidence="14" id="KW-1185">Reference proteome</keyword>
<evidence type="ECO:0000256" key="6">
    <source>
        <dbReference type="ARBA" id="ARBA00012487"/>
    </source>
</evidence>
<keyword evidence="9 12" id="KW-1133">Transmembrane helix</keyword>
<evidence type="ECO:0000256" key="4">
    <source>
        <dbReference type="ARBA" id="ARBA00005189"/>
    </source>
</evidence>
<evidence type="ECO:0000256" key="11">
    <source>
        <dbReference type="RuleBase" id="RU003938"/>
    </source>
</evidence>
<feature type="transmembrane region" description="Helical" evidence="12">
    <location>
        <begin position="248"/>
        <end position="270"/>
    </location>
</feature>
<evidence type="ECO:0000256" key="12">
    <source>
        <dbReference type="SAM" id="Phobius"/>
    </source>
</evidence>
<dbReference type="AlphaFoldDB" id="A0ABD4T4D9"/>
<evidence type="ECO:0000256" key="5">
    <source>
        <dbReference type="ARBA" id="ARBA00010185"/>
    </source>
</evidence>
<dbReference type="EMBL" id="JTHE03000071">
    <property type="protein sequence ID" value="MCM1983691.1"/>
    <property type="molecule type" value="Genomic_DNA"/>
</dbReference>
<feature type="transmembrane region" description="Helical" evidence="12">
    <location>
        <begin position="49"/>
        <end position="79"/>
    </location>
</feature>
<keyword evidence="10 12" id="KW-0472">Membrane</keyword>
<feature type="transmembrane region" description="Helical" evidence="12">
    <location>
        <begin position="222"/>
        <end position="242"/>
    </location>
</feature>
<keyword evidence="8 11" id="KW-0812">Transmembrane</keyword>
<evidence type="ECO:0000256" key="8">
    <source>
        <dbReference type="ARBA" id="ARBA00022692"/>
    </source>
</evidence>
<dbReference type="RefSeq" id="WP_166282629.1">
    <property type="nucleotide sequence ID" value="NZ_JTHE03000071.1"/>
</dbReference>
<proteinExistence type="inferred from homology"/>
<evidence type="ECO:0000256" key="3">
    <source>
        <dbReference type="ARBA" id="ARBA00005119"/>
    </source>
</evidence>
<dbReference type="PANTHER" id="PTHR43535:SF1">
    <property type="entry name" value="PHOSPHATIDATE CYTIDYLYLTRANSFERASE"/>
    <property type="match status" value="1"/>
</dbReference>
<feature type="transmembrane region" description="Helical" evidence="12">
    <location>
        <begin position="148"/>
        <end position="169"/>
    </location>
</feature>
<evidence type="ECO:0000313" key="14">
    <source>
        <dbReference type="Proteomes" id="UP000031561"/>
    </source>
</evidence>
<evidence type="ECO:0000313" key="13">
    <source>
        <dbReference type="EMBL" id="MCM1983691.1"/>
    </source>
</evidence>
<accession>A0ABD4T4D9</accession>
<keyword evidence="7 11" id="KW-0808">Transferase</keyword>
<organism evidence="13 14">
    <name type="scientific">Lyngbya confervoides BDU141951</name>
    <dbReference type="NCBI Taxonomy" id="1574623"/>
    <lineage>
        <taxon>Bacteria</taxon>
        <taxon>Bacillati</taxon>
        <taxon>Cyanobacteriota</taxon>
        <taxon>Cyanophyceae</taxon>
        <taxon>Oscillatoriophycideae</taxon>
        <taxon>Oscillatoriales</taxon>
        <taxon>Microcoleaceae</taxon>
        <taxon>Lyngbya</taxon>
    </lineage>
</organism>
<dbReference type="InterPro" id="IPR000374">
    <property type="entry name" value="PC_trans"/>
</dbReference>
<dbReference type="PROSITE" id="PS01315">
    <property type="entry name" value="CDS"/>
    <property type="match status" value="1"/>
</dbReference>
<comment type="similarity">
    <text evidence="5 11">Belongs to the CDS family.</text>
</comment>
<evidence type="ECO:0000256" key="2">
    <source>
        <dbReference type="ARBA" id="ARBA00004141"/>
    </source>
</evidence>
<sequence length="338" mass="37477">MLLLPPPNVLWTLVVLLALLAIATLAIKGWQWTHPQADLDSLQARMQSWWVILTCLGIALLLNRGAVVCFFALVSFLSLKEYLSLIPTRRVDRRVLFCAYLAIPIQYLWVWTDWYVMFLIFVPVYMFLFLPMRMLISGETEGFLRAIGTLHWGMMLTVFSLGHIAYLLMLNPAGNPGAGGAGLLLYLLILTEGNDIAQYCWGKSLGRHRIVPTLSPNKTWEGWMGGLLTTVLLAIALAPGLTPFPWPVALVLGLLLAMAGFIGDVTLSALKRDLGVKDSGTLLPGHGGILDRIDSLTYTAPLFFHLTVFFYFPAEALAPGSQSIIDQLLRSLSDFQGW</sequence>
<dbReference type="Pfam" id="PF01148">
    <property type="entry name" value="CTP_transf_1"/>
    <property type="match status" value="1"/>
</dbReference>
<comment type="caution">
    <text evidence="13">The sequence shown here is derived from an EMBL/GenBank/DDBJ whole genome shotgun (WGS) entry which is preliminary data.</text>
</comment>
<evidence type="ECO:0000256" key="10">
    <source>
        <dbReference type="ARBA" id="ARBA00023136"/>
    </source>
</evidence>
<dbReference type="GO" id="GO:0016020">
    <property type="term" value="C:membrane"/>
    <property type="evidence" value="ECO:0007669"/>
    <property type="project" value="UniProtKB-SubCell"/>
</dbReference>
<feature type="transmembrane region" description="Helical" evidence="12">
    <location>
        <begin position="181"/>
        <end position="201"/>
    </location>
</feature>
<gene>
    <name evidence="13" type="ORF">QQ91_0012770</name>
</gene>
<evidence type="ECO:0000256" key="1">
    <source>
        <dbReference type="ARBA" id="ARBA00001698"/>
    </source>
</evidence>
<protein>
    <recommendedName>
        <fullName evidence="6 11">Phosphatidate cytidylyltransferase</fullName>
        <ecNumber evidence="6 11">2.7.7.41</ecNumber>
    </recommendedName>
</protein>
<comment type="pathway">
    <text evidence="3 11">Phospholipid metabolism; CDP-diacylglycerol biosynthesis; CDP-diacylglycerol from sn-glycerol 3-phosphate: step 3/3.</text>
</comment>
<dbReference type="GO" id="GO:0004605">
    <property type="term" value="F:phosphatidate cytidylyltransferase activity"/>
    <property type="evidence" value="ECO:0007669"/>
    <property type="project" value="UniProtKB-EC"/>
</dbReference>
<dbReference type="EC" id="2.7.7.41" evidence="6 11"/>
<reference evidence="13 14" key="1">
    <citation type="journal article" date="2015" name="Genome Announc.">
        <title>Draft Genome Sequence of Filamentous Marine Cyanobacterium Lyngbya confervoides Strain BDU141951.</title>
        <authorList>
            <person name="Chandrababunaidu M.M."/>
            <person name="Sen D."/>
            <person name="Tripathy S."/>
        </authorList>
    </citation>
    <scope>NUCLEOTIDE SEQUENCE [LARGE SCALE GENOMIC DNA]</scope>
    <source>
        <strain evidence="13 14">BDU141951</strain>
    </source>
</reference>
<comment type="pathway">
    <text evidence="4">Lipid metabolism.</text>
</comment>
<feature type="transmembrane region" description="Helical" evidence="12">
    <location>
        <begin position="115"/>
        <end position="136"/>
    </location>
</feature>
<dbReference type="PANTHER" id="PTHR43535">
    <property type="entry name" value="PHOSPHATIDATE CYTIDYLYLTRANSFERASE"/>
    <property type="match status" value="1"/>
</dbReference>
<evidence type="ECO:0000256" key="9">
    <source>
        <dbReference type="ARBA" id="ARBA00022989"/>
    </source>
</evidence>
<evidence type="ECO:0000256" key="7">
    <source>
        <dbReference type="ARBA" id="ARBA00022679"/>
    </source>
</evidence>
<dbReference type="Proteomes" id="UP000031561">
    <property type="component" value="Unassembled WGS sequence"/>
</dbReference>
<comment type="catalytic activity">
    <reaction evidence="1 11">
        <text>a 1,2-diacyl-sn-glycero-3-phosphate + CTP + H(+) = a CDP-1,2-diacyl-sn-glycerol + diphosphate</text>
        <dbReference type="Rhea" id="RHEA:16229"/>
        <dbReference type="ChEBI" id="CHEBI:15378"/>
        <dbReference type="ChEBI" id="CHEBI:33019"/>
        <dbReference type="ChEBI" id="CHEBI:37563"/>
        <dbReference type="ChEBI" id="CHEBI:58332"/>
        <dbReference type="ChEBI" id="CHEBI:58608"/>
        <dbReference type="EC" id="2.7.7.41"/>
    </reaction>
</comment>
<keyword evidence="11 13" id="KW-0548">Nucleotidyltransferase</keyword>
<name>A0ABD4T4D9_9CYAN</name>
<comment type="subcellular location">
    <subcellularLocation>
        <location evidence="2">Membrane</location>
        <topology evidence="2">Multi-pass membrane protein</topology>
    </subcellularLocation>
</comment>